<dbReference type="GO" id="GO:0051536">
    <property type="term" value="F:iron-sulfur cluster binding"/>
    <property type="evidence" value="ECO:0007669"/>
    <property type="project" value="InterPro"/>
</dbReference>
<comment type="caution">
    <text evidence="9">The sequence shown here is derived from an EMBL/GenBank/DDBJ whole genome shotgun (WGS) entry which is preliminary data.</text>
</comment>
<dbReference type="InterPro" id="IPR046982">
    <property type="entry name" value="BIN3/RVS161-like"/>
</dbReference>
<dbReference type="GO" id="GO:0016226">
    <property type="term" value="P:iron-sulfur cluster assembly"/>
    <property type="evidence" value="ECO:0007669"/>
    <property type="project" value="InterPro"/>
</dbReference>
<feature type="domain" description="SH3" evidence="7">
    <location>
        <begin position="379"/>
        <end position="440"/>
    </location>
</feature>
<name>A0A9W8N217_9AGAR</name>
<dbReference type="SUPFAM" id="SSF50044">
    <property type="entry name" value="SH3-domain"/>
    <property type="match status" value="1"/>
</dbReference>
<dbReference type="SUPFAM" id="SSF103657">
    <property type="entry name" value="BAR/IMD domain-like"/>
    <property type="match status" value="1"/>
</dbReference>
<dbReference type="CDD" id="cd07599">
    <property type="entry name" value="BAR_Rvs167p"/>
    <property type="match status" value="1"/>
</dbReference>
<evidence type="ECO:0000256" key="6">
    <source>
        <dbReference type="SAM" id="MobiDB-lite"/>
    </source>
</evidence>
<dbReference type="Gene3D" id="2.60.300.12">
    <property type="entry name" value="HesB-like domain"/>
    <property type="match status" value="1"/>
</dbReference>
<dbReference type="Proteomes" id="UP001148786">
    <property type="component" value="Unassembled WGS sequence"/>
</dbReference>
<feature type="region of interest" description="Disordered" evidence="6">
    <location>
        <begin position="504"/>
        <end position="548"/>
    </location>
</feature>
<evidence type="ECO:0000256" key="5">
    <source>
        <dbReference type="PROSITE-ProRule" id="PRU00192"/>
    </source>
</evidence>
<dbReference type="GO" id="GO:0043332">
    <property type="term" value="C:mating projection tip"/>
    <property type="evidence" value="ECO:0007669"/>
    <property type="project" value="TreeGrafter"/>
</dbReference>
<dbReference type="InterPro" id="IPR035903">
    <property type="entry name" value="HesB-like_dom_sf"/>
</dbReference>
<dbReference type="AlphaFoldDB" id="A0A9W8N217"/>
<dbReference type="GO" id="GO:0006897">
    <property type="term" value="P:endocytosis"/>
    <property type="evidence" value="ECO:0007669"/>
    <property type="project" value="InterPro"/>
</dbReference>
<dbReference type="InterPro" id="IPR027267">
    <property type="entry name" value="AH/BAR_dom_sf"/>
</dbReference>
<dbReference type="NCBIfam" id="TIGR00049">
    <property type="entry name" value="iron-sulfur cluster assembly accessory protein"/>
    <property type="match status" value="1"/>
</dbReference>
<feature type="compositionally biased region" description="Low complexity" evidence="6">
    <location>
        <begin position="297"/>
        <end position="327"/>
    </location>
</feature>
<dbReference type="PROSITE" id="PS50002">
    <property type="entry name" value="SH3"/>
    <property type="match status" value="1"/>
</dbReference>
<gene>
    <name evidence="9" type="ORF">NLJ89_g390</name>
</gene>
<feature type="domain" description="BAR" evidence="8">
    <location>
        <begin position="15"/>
        <end position="247"/>
    </location>
</feature>
<accession>A0A9W8N217</accession>
<dbReference type="GO" id="GO:0031097">
    <property type="term" value="C:medial cortex"/>
    <property type="evidence" value="ECO:0007669"/>
    <property type="project" value="TreeGrafter"/>
</dbReference>
<dbReference type="InterPro" id="IPR036028">
    <property type="entry name" value="SH3-like_dom_sf"/>
</dbReference>
<dbReference type="GO" id="GO:0097320">
    <property type="term" value="P:plasma membrane tubulation"/>
    <property type="evidence" value="ECO:0007669"/>
    <property type="project" value="TreeGrafter"/>
</dbReference>
<dbReference type="PROSITE" id="PS01152">
    <property type="entry name" value="HESB"/>
    <property type="match status" value="1"/>
</dbReference>
<feature type="compositionally biased region" description="Low complexity" evidence="6">
    <location>
        <begin position="347"/>
        <end position="362"/>
    </location>
</feature>
<dbReference type="InterPro" id="IPR016092">
    <property type="entry name" value="ATAP"/>
</dbReference>
<dbReference type="InterPro" id="IPR000361">
    <property type="entry name" value="ATAP_core_dom"/>
</dbReference>
<keyword evidence="2 5" id="KW-0728">SH3 domain</keyword>
<dbReference type="SUPFAM" id="SSF89360">
    <property type="entry name" value="HesB-like domain"/>
    <property type="match status" value="1"/>
</dbReference>
<dbReference type="InterPro" id="IPR001452">
    <property type="entry name" value="SH3_domain"/>
</dbReference>
<dbReference type="Pfam" id="PF01521">
    <property type="entry name" value="Fe-S_biosyn"/>
    <property type="match status" value="1"/>
</dbReference>
<dbReference type="FunFam" id="2.60.300.12:FF:000001">
    <property type="entry name" value="Iron-binding protein IscA"/>
    <property type="match status" value="1"/>
</dbReference>
<sequence>MKGFGKALARTPFAVTSKIGMAKKSTDPEFDDYHRHFSALEQGAEKLIKDSKAFSDAVTSLFTAGAGFASRFSVILQPIAGEYDLIGKHPDAGHTIRNVAKYEAAMTEMRDLIGPELELIDTRIVGPAKELQAVMKTIRKSITKREHKLTDYDRFNNSLTKLRDKKDKSLSDEKNLFKLEQDFEIATNEYDYINNALKQDLPRFMMLATQFIDPLFNSFFYMQLNIFYLLLEKMQSFADESKYDISSVPGAQIAQEYEEKRTDAWNIIENLGIIKRIVSVSRLVQQTRAQNNQTMLGRAGSVATSSGSSSLRAAPPPSRSVSASYKKAPPPPPSLSSQGAAPPPYTPSSSGVAAASAAATKRAPPPPPALKPKPKPPAPQIKYVVALYDFAAQADGDLSFNAGDRIELVQKTESAEDWWTGRINGQQGVFPVNKCQQVSKAGLWIQPRSDSRPPNSSIPVLVPPPSPSLMALSLARMHPSMRIPCLSSTVITRRAMMSALRTGAINHPPLPNSPPLTIPAESTTMSADAAAPQTAAPPPPVPRAEKPRPKIRAAKAALTITPGAVQRLRNLLSGPTPQLIRIGVRNKGCAGLSYHLEYVEKPGKFDEVVSQDGVRVLIDSKALFSIIGSEMDWKEDPLSSKFVFKNPNIKDACGCGESFNVAS</sequence>
<dbReference type="FunFam" id="2.30.30.40:FF:000100">
    <property type="entry name" value="SH3 domain-containing YSC84-like protein 1"/>
    <property type="match status" value="1"/>
</dbReference>
<dbReference type="PANTHER" id="PTHR47174:SF1">
    <property type="entry name" value="REDUCED VIABILITY UPON STARVATION PROTEIN 167"/>
    <property type="match status" value="1"/>
</dbReference>
<reference evidence="9" key="1">
    <citation type="submission" date="2022-07" db="EMBL/GenBank/DDBJ databases">
        <title>Genome Sequence of Agrocybe chaxingu.</title>
        <authorList>
            <person name="Buettner E."/>
        </authorList>
    </citation>
    <scope>NUCLEOTIDE SEQUENCE</scope>
    <source>
        <strain evidence="9">MP-N11</strain>
    </source>
</reference>
<dbReference type="GO" id="GO:0030479">
    <property type="term" value="C:actin cortical patch"/>
    <property type="evidence" value="ECO:0007669"/>
    <property type="project" value="TreeGrafter"/>
</dbReference>
<keyword evidence="10" id="KW-1185">Reference proteome</keyword>
<evidence type="ECO:0000256" key="3">
    <source>
        <dbReference type="ARBA" id="ARBA00054873"/>
    </source>
</evidence>
<dbReference type="Pfam" id="PF00018">
    <property type="entry name" value="SH3_1"/>
    <property type="match status" value="1"/>
</dbReference>
<dbReference type="GO" id="GO:1990528">
    <property type="term" value="C:Rvs161p-Rvs167p complex"/>
    <property type="evidence" value="ECO:0007669"/>
    <property type="project" value="TreeGrafter"/>
</dbReference>
<organism evidence="9 10">
    <name type="scientific">Agrocybe chaxingu</name>
    <dbReference type="NCBI Taxonomy" id="84603"/>
    <lineage>
        <taxon>Eukaryota</taxon>
        <taxon>Fungi</taxon>
        <taxon>Dikarya</taxon>
        <taxon>Basidiomycota</taxon>
        <taxon>Agaricomycotina</taxon>
        <taxon>Agaricomycetes</taxon>
        <taxon>Agaricomycetidae</taxon>
        <taxon>Agaricales</taxon>
        <taxon>Agaricineae</taxon>
        <taxon>Strophariaceae</taxon>
        <taxon>Agrocybe</taxon>
    </lineage>
</organism>
<evidence type="ECO:0000256" key="2">
    <source>
        <dbReference type="ARBA" id="ARBA00022443"/>
    </source>
</evidence>
<dbReference type="OrthoDB" id="2159336at2759"/>
<dbReference type="EMBL" id="JANKHO010000014">
    <property type="protein sequence ID" value="KAJ3517627.1"/>
    <property type="molecule type" value="Genomic_DNA"/>
</dbReference>
<dbReference type="PANTHER" id="PTHR47174">
    <property type="entry name" value="BRIDGING INTEGRATOR 3"/>
    <property type="match status" value="1"/>
</dbReference>
<dbReference type="GO" id="GO:0051666">
    <property type="term" value="P:actin cortical patch localization"/>
    <property type="evidence" value="ECO:0007669"/>
    <property type="project" value="InterPro"/>
</dbReference>
<dbReference type="SMART" id="SM00721">
    <property type="entry name" value="BAR"/>
    <property type="match status" value="1"/>
</dbReference>
<feature type="region of interest" description="Disordered" evidence="6">
    <location>
        <begin position="291"/>
        <end position="377"/>
    </location>
</feature>
<dbReference type="InterPro" id="IPR017870">
    <property type="entry name" value="FeS_cluster_insertion_CS"/>
</dbReference>
<dbReference type="SMART" id="SM00326">
    <property type="entry name" value="SH3"/>
    <property type="match status" value="1"/>
</dbReference>
<comment type="function">
    <text evidence="3">Involved in the assembly of mitochondrial and cytoplasmic iron-sulfur proteins. Probably involved in the binding of an intermediate of Fe/S cluster assembly.</text>
</comment>
<evidence type="ECO:0000313" key="9">
    <source>
        <dbReference type="EMBL" id="KAJ3517627.1"/>
    </source>
</evidence>
<dbReference type="InterPro" id="IPR004148">
    <property type="entry name" value="BAR_dom"/>
</dbReference>
<evidence type="ECO:0000313" key="10">
    <source>
        <dbReference type="Proteomes" id="UP001148786"/>
    </source>
</evidence>
<feature type="compositionally biased region" description="Pro residues" evidence="6">
    <location>
        <begin position="508"/>
        <end position="517"/>
    </location>
</feature>
<dbReference type="PROSITE" id="PS51021">
    <property type="entry name" value="BAR"/>
    <property type="match status" value="1"/>
</dbReference>
<dbReference type="PRINTS" id="PR00452">
    <property type="entry name" value="SH3DOMAIN"/>
</dbReference>
<evidence type="ECO:0000256" key="1">
    <source>
        <dbReference type="ARBA" id="ARBA00006718"/>
    </source>
</evidence>
<feature type="compositionally biased region" description="Pro residues" evidence="6">
    <location>
        <begin position="363"/>
        <end position="377"/>
    </location>
</feature>
<evidence type="ECO:0000256" key="4">
    <source>
        <dbReference type="ARBA" id="ARBA00071673"/>
    </source>
</evidence>
<evidence type="ECO:0000259" key="7">
    <source>
        <dbReference type="PROSITE" id="PS50002"/>
    </source>
</evidence>
<protein>
    <recommendedName>
        <fullName evidence="4">Iron-sulfur assembly protein 1</fullName>
    </recommendedName>
</protein>
<proteinExistence type="inferred from homology"/>
<comment type="similarity">
    <text evidence="1">Belongs to the HesB/IscA family.</text>
</comment>
<dbReference type="Pfam" id="PF03114">
    <property type="entry name" value="BAR"/>
    <property type="match status" value="1"/>
</dbReference>
<evidence type="ECO:0000259" key="8">
    <source>
        <dbReference type="PROSITE" id="PS51021"/>
    </source>
</evidence>
<dbReference type="GO" id="GO:0008289">
    <property type="term" value="F:lipid binding"/>
    <property type="evidence" value="ECO:0007669"/>
    <property type="project" value="TreeGrafter"/>
</dbReference>
<dbReference type="Gene3D" id="1.20.1270.60">
    <property type="entry name" value="Arfaptin homology (AH) domain/BAR domain"/>
    <property type="match status" value="1"/>
</dbReference>
<dbReference type="Gene3D" id="2.30.30.40">
    <property type="entry name" value="SH3 Domains"/>
    <property type="match status" value="1"/>
</dbReference>